<dbReference type="EC" id="3.6.4.-" evidence="11"/>
<evidence type="ECO:0000313" key="11">
    <source>
        <dbReference type="EMBL" id="MDN3690522.1"/>
    </source>
</evidence>
<evidence type="ECO:0000256" key="7">
    <source>
        <dbReference type="RuleBase" id="RU000492"/>
    </source>
</evidence>
<dbReference type="InterPro" id="IPR001650">
    <property type="entry name" value="Helicase_C-like"/>
</dbReference>
<organism evidence="11 12">
    <name type="scientific">Cyclobacterium jeungdonense</name>
    <dbReference type="NCBI Taxonomy" id="708087"/>
    <lineage>
        <taxon>Bacteria</taxon>
        <taxon>Pseudomonadati</taxon>
        <taxon>Bacteroidota</taxon>
        <taxon>Cytophagia</taxon>
        <taxon>Cytophagales</taxon>
        <taxon>Cyclobacteriaceae</taxon>
        <taxon>Cyclobacterium</taxon>
    </lineage>
</organism>
<dbReference type="InterPro" id="IPR000629">
    <property type="entry name" value="RNA-helicase_DEAD-box_CS"/>
</dbReference>
<dbReference type="PANTHER" id="PTHR47959">
    <property type="entry name" value="ATP-DEPENDENT RNA HELICASE RHLE-RELATED"/>
    <property type="match status" value="1"/>
</dbReference>
<evidence type="ECO:0000259" key="8">
    <source>
        <dbReference type="PROSITE" id="PS51192"/>
    </source>
</evidence>
<dbReference type="RefSeq" id="WP_163382998.1">
    <property type="nucleotide sequence ID" value="NZ_JAUFQS010000047.1"/>
</dbReference>
<evidence type="ECO:0000259" key="10">
    <source>
        <dbReference type="PROSITE" id="PS51195"/>
    </source>
</evidence>
<dbReference type="SMART" id="SM00487">
    <property type="entry name" value="DEXDc"/>
    <property type="match status" value="1"/>
</dbReference>
<reference evidence="12" key="1">
    <citation type="journal article" date="2019" name="Int. J. Syst. Evol. Microbiol.">
        <title>The Global Catalogue of Microorganisms (GCM) 10K type strain sequencing project: providing services to taxonomists for standard genome sequencing and annotation.</title>
        <authorList>
            <consortium name="The Broad Institute Genomics Platform"/>
            <consortium name="The Broad Institute Genome Sequencing Center for Infectious Disease"/>
            <person name="Wu L."/>
            <person name="Ma J."/>
        </authorList>
    </citation>
    <scope>NUCLEOTIDE SEQUENCE [LARGE SCALE GENOMIC DNA]</scope>
    <source>
        <strain evidence="12">CECT 7706</strain>
    </source>
</reference>
<dbReference type="Pfam" id="PF00270">
    <property type="entry name" value="DEAD"/>
    <property type="match status" value="1"/>
</dbReference>
<dbReference type="GO" id="GO:0004386">
    <property type="term" value="F:helicase activity"/>
    <property type="evidence" value="ECO:0007669"/>
    <property type="project" value="UniProtKB-KW"/>
</dbReference>
<proteinExistence type="inferred from homology"/>
<evidence type="ECO:0000259" key="9">
    <source>
        <dbReference type="PROSITE" id="PS51194"/>
    </source>
</evidence>
<dbReference type="PROSITE" id="PS51194">
    <property type="entry name" value="HELICASE_CTER"/>
    <property type="match status" value="1"/>
</dbReference>
<feature type="domain" description="Helicase C-terminal" evidence="9">
    <location>
        <begin position="233"/>
        <end position="377"/>
    </location>
</feature>
<gene>
    <name evidence="11" type="ORF">QWZ15_22070</name>
</gene>
<dbReference type="Gene3D" id="3.40.50.300">
    <property type="entry name" value="P-loop containing nucleotide triphosphate hydrolases"/>
    <property type="match status" value="2"/>
</dbReference>
<evidence type="ECO:0000256" key="2">
    <source>
        <dbReference type="ARBA" id="ARBA00022801"/>
    </source>
</evidence>
<evidence type="ECO:0000256" key="4">
    <source>
        <dbReference type="ARBA" id="ARBA00022840"/>
    </source>
</evidence>
<dbReference type="Pfam" id="PF00271">
    <property type="entry name" value="Helicase_C"/>
    <property type="match status" value="1"/>
</dbReference>
<dbReference type="InterPro" id="IPR050079">
    <property type="entry name" value="DEAD_box_RNA_helicase"/>
</dbReference>
<dbReference type="CDD" id="cd00268">
    <property type="entry name" value="DEADc"/>
    <property type="match status" value="1"/>
</dbReference>
<dbReference type="PANTHER" id="PTHR47959:SF13">
    <property type="entry name" value="ATP-DEPENDENT RNA HELICASE RHLE"/>
    <property type="match status" value="1"/>
</dbReference>
<comment type="similarity">
    <text evidence="5 7">Belongs to the DEAD box helicase family.</text>
</comment>
<feature type="short sequence motif" description="Q motif" evidence="6">
    <location>
        <begin position="1"/>
        <end position="29"/>
    </location>
</feature>
<dbReference type="EMBL" id="JAUFQS010000047">
    <property type="protein sequence ID" value="MDN3690522.1"/>
    <property type="molecule type" value="Genomic_DNA"/>
</dbReference>
<accession>A0ABT8CEN2</accession>
<keyword evidence="2 7" id="KW-0378">Hydrolase</keyword>
<dbReference type="InterPro" id="IPR014014">
    <property type="entry name" value="RNA_helicase_DEAD_Q_motif"/>
</dbReference>
<keyword evidence="12" id="KW-1185">Reference proteome</keyword>
<dbReference type="GO" id="GO:0016787">
    <property type="term" value="F:hydrolase activity"/>
    <property type="evidence" value="ECO:0007669"/>
    <property type="project" value="UniProtKB-KW"/>
</dbReference>
<feature type="domain" description="DEAD-box RNA helicase Q" evidence="10">
    <location>
        <begin position="1"/>
        <end position="29"/>
    </location>
</feature>
<dbReference type="InterPro" id="IPR014001">
    <property type="entry name" value="Helicase_ATP-bd"/>
</dbReference>
<keyword evidence="3 7" id="KW-0347">Helicase</keyword>
<sequence>MSFSNLGLSTPLQEAISKANYENPSPIQIKAIPAILNKKDVWGLAPTGSGKTAAYVLPILEMFQAKPTVKSRSMPVLVLVPTRELATQVEETVSVFSEFLPRKVKSMAVYGGVSINPQMVNLYGTEILIATPGRLLDLISKNAVDLSELEILILDEADKMLNLGFKEEVDEILSSLPKKRQNILFSATMDEPVEGLTAKLLRHPVRIEIAQDIVTPAQIKQSAYLVTPENKGPLLRFLINEGNWEQVLIFTSSKRAADNLAAKLEKHGIQAQSFHGDKSQGARTASLHSFKKGTLRVLVATDLAARGIDIQFLPYVVNYELPRSPKDYIHRIGRTGRAGSEGEAISLISEEDAHHFKVIQKKMKRRVELIDSRNLGF</sequence>
<keyword evidence="1 7" id="KW-0547">Nucleotide-binding</keyword>
<dbReference type="CDD" id="cd18787">
    <property type="entry name" value="SF2_C_DEAD"/>
    <property type="match status" value="1"/>
</dbReference>
<evidence type="ECO:0000256" key="3">
    <source>
        <dbReference type="ARBA" id="ARBA00022806"/>
    </source>
</evidence>
<comment type="caution">
    <text evidence="11">The sequence shown here is derived from an EMBL/GenBank/DDBJ whole genome shotgun (WGS) entry which is preliminary data.</text>
</comment>
<dbReference type="PROSITE" id="PS00039">
    <property type="entry name" value="DEAD_ATP_HELICASE"/>
    <property type="match status" value="1"/>
</dbReference>
<evidence type="ECO:0000313" key="12">
    <source>
        <dbReference type="Proteomes" id="UP001236663"/>
    </source>
</evidence>
<dbReference type="InterPro" id="IPR027417">
    <property type="entry name" value="P-loop_NTPase"/>
</dbReference>
<dbReference type="InterPro" id="IPR044742">
    <property type="entry name" value="DEAD/DEAH_RhlB"/>
</dbReference>
<dbReference type="PROSITE" id="PS51195">
    <property type="entry name" value="Q_MOTIF"/>
    <property type="match status" value="1"/>
</dbReference>
<protein>
    <submittedName>
        <fullName evidence="11">DEAD/DEAH box helicase</fullName>
        <ecNumber evidence="11">3.6.4.-</ecNumber>
    </submittedName>
</protein>
<name>A0ABT8CEN2_9BACT</name>
<dbReference type="PROSITE" id="PS51192">
    <property type="entry name" value="HELICASE_ATP_BIND_1"/>
    <property type="match status" value="1"/>
</dbReference>
<dbReference type="SUPFAM" id="SSF52540">
    <property type="entry name" value="P-loop containing nucleoside triphosphate hydrolases"/>
    <property type="match status" value="1"/>
</dbReference>
<evidence type="ECO:0000256" key="5">
    <source>
        <dbReference type="ARBA" id="ARBA00038437"/>
    </source>
</evidence>
<feature type="domain" description="Helicase ATP-binding" evidence="8">
    <location>
        <begin position="32"/>
        <end position="207"/>
    </location>
</feature>
<dbReference type="SMART" id="SM00490">
    <property type="entry name" value="HELICc"/>
    <property type="match status" value="1"/>
</dbReference>
<keyword evidence="4 7" id="KW-0067">ATP-binding</keyword>
<dbReference type="InterPro" id="IPR011545">
    <property type="entry name" value="DEAD/DEAH_box_helicase_dom"/>
</dbReference>
<evidence type="ECO:0000256" key="1">
    <source>
        <dbReference type="ARBA" id="ARBA00022741"/>
    </source>
</evidence>
<dbReference type="Proteomes" id="UP001236663">
    <property type="component" value="Unassembled WGS sequence"/>
</dbReference>
<evidence type="ECO:0000256" key="6">
    <source>
        <dbReference type="PROSITE-ProRule" id="PRU00552"/>
    </source>
</evidence>